<evidence type="ECO:0000313" key="1">
    <source>
        <dbReference type="EMBL" id="CRZ08629.1"/>
    </source>
</evidence>
<dbReference type="EMBL" id="HACM01008187">
    <property type="protein sequence ID" value="CRZ08629.1"/>
    <property type="molecule type" value="Transcribed_RNA"/>
</dbReference>
<organism evidence="1">
    <name type="scientific">Spongospora subterranea</name>
    <dbReference type="NCBI Taxonomy" id="70186"/>
    <lineage>
        <taxon>Eukaryota</taxon>
        <taxon>Sar</taxon>
        <taxon>Rhizaria</taxon>
        <taxon>Endomyxa</taxon>
        <taxon>Phytomyxea</taxon>
        <taxon>Plasmodiophorida</taxon>
        <taxon>Plasmodiophoridae</taxon>
        <taxon>Spongospora</taxon>
    </lineage>
</organism>
<name>A0A0H5RIV7_9EUKA</name>
<dbReference type="AlphaFoldDB" id="A0A0H5RIV7"/>
<dbReference type="EMBL" id="HACM01008192">
    <property type="protein sequence ID" value="CRZ08634.1"/>
    <property type="molecule type" value="Transcribed_RNA"/>
</dbReference>
<proteinExistence type="predicted"/>
<accession>A0A0H5RIV7</accession>
<protein>
    <submittedName>
        <fullName evidence="1">Uncharacterized protein</fullName>
    </submittedName>
</protein>
<reference evidence="1" key="1">
    <citation type="submission" date="2015-04" db="EMBL/GenBank/DDBJ databases">
        <title>The genome sequence of the plant pathogenic Rhizarian Plasmodiophora brassicae reveals insights in its biotrophic life cycle and the origin of chitin synthesis.</title>
        <authorList>
            <person name="Schwelm A."/>
            <person name="Fogelqvist J."/>
            <person name="Knaust A."/>
            <person name="Julke S."/>
            <person name="Lilja T."/>
            <person name="Dhandapani V."/>
            <person name="Bonilla-Rosso G."/>
            <person name="Karlsson M."/>
            <person name="Shevchenko A."/>
            <person name="Choi S.R."/>
            <person name="Kim H.G."/>
            <person name="Park J.Y."/>
            <person name="Lim Y.P."/>
            <person name="Ludwig-Muller J."/>
            <person name="Dixelius C."/>
        </authorList>
    </citation>
    <scope>NUCLEOTIDE SEQUENCE</scope>
    <source>
        <tissue evidence="1">Potato root galls</tissue>
    </source>
</reference>
<sequence>MAVRRSPSVENAHTAMLRSFLESQERRDRELAEARLEFAKQLSALRREVFQLNDARRSIESDSHPPIKTDPSCVVALSAGGLRHTVSLADWSPVDNFSDSNSDPDIWIPDVSLRMIFRPPSTLWLATRICSLCKISHSYHHCLLSFRIACALA</sequence>